<gene>
    <name evidence="1" type="ORF">DW007_03260</name>
</gene>
<dbReference type="RefSeq" id="WP_118370032.1">
    <property type="nucleotide sequence ID" value="NZ_QROY01000002.1"/>
</dbReference>
<dbReference type="InterPro" id="IPR000119">
    <property type="entry name" value="Hist_DNA-bd"/>
</dbReference>
<evidence type="ECO:0000313" key="1">
    <source>
        <dbReference type="EMBL" id="RHL71178.1"/>
    </source>
</evidence>
<evidence type="ECO:0000313" key="2">
    <source>
        <dbReference type="Proteomes" id="UP000285201"/>
    </source>
</evidence>
<dbReference type="Gene3D" id="4.10.520.10">
    <property type="entry name" value="IHF-like DNA-binding proteins"/>
    <property type="match status" value="1"/>
</dbReference>
<comment type="caution">
    <text evidence="1">The sequence shown here is derived from an EMBL/GenBank/DDBJ whole genome shotgun (WGS) entry which is preliminary data.</text>
</comment>
<reference evidence="1 2" key="1">
    <citation type="submission" date="2018-08" db="EMBL/GenBank/DDBJ databases">
        <title>A genome reference for cultivated species of the human gut microbiota.</title>
        <authorList>
            <person name="Zou Y."/>
            <person name="Xue W."/>
            <person name="Luo G."/>
        </authorList>
    </citation>
    <scope>NUCLEOTIDE SEQUENCE [LARGE SCALE GENOMIC DNA]</scope>
    <source>
        <strain evidence="1 2">AF36-7BH</strain>
    </source>
</reference>
<dbReference type="SUPFAM" id="SSF47729">
    <property type="entry name" value="IHF-like DNA-binding proteins"/>
    <property type="match status" value="1"/>
</dbReference>
<dbReference type="GO" id="GO:0003677">
    <property type="term" value="F:DNA binding"/>
    <property type="evidence" value="ECO:0007669"/>
    <property type="project" value="UniProtKB-KW"/>
</dbReference>
<protein>
    <submittedName>
        <fullName evidence="1">HU family DNA-binding protein</fullName>
    </submittedName>
</protein>
<dbReference type="Proteomes" id="UP000285201">
    <property type="component" value="Unassembled WGS sequence"/>
</dbReference>
<dbReference type="AlphaFoldDB" id="A0A415MEP0"/>
<proteinExistence type="predicted"/>
<name>A0A415MEP0_9FIRM</name>
<keyword evidence="1" id="KW-0238">DNA-binding</keyword>
<dbReference type="InterPro" id="IPR010992">
    <property type="entry name" value="IHF-like_DNA-bd_dom_sf"/>
</dbReference>
<dbReference type="GO" id="GO:0030527">
    <property type="term" value="F:structural constituent of chromatin"/>
    <property type="evidence" value="ECO:0007669"/>
    <property type="project" value="InterPro"/>
</dbReference>
<dbReference type="EMBL" id="QROY01000002">
    <property type="protein sequence ID" value="RHL71178.1"/>
    <property type="molecule type" value="Genomic_DNA"/>
</dbReference>
<sequence length="94" mass="10332">MVKNELVSAIAERIEGAKKGDIALILDTYAEVITDTLKADATESVPVGKLGKFKVKDVPERTGKIMLGDRKGEEYITPAHQEITFKMNKSAKQL</sequence>
<dbReference type="Pfam" id="PF00216">
    <property type="entry name" value="Bac_DNA_binding"/>
    <property type="match status" value="1"/>
</dbReference>
<organism evidence="1 2">
    <name type="scientific">Lachnospira eligens</name>
    <dbReference type="NCBI Taxonomy" id="39485"/>
    <lineage>
        <taxon>Bacteria</taxon>
        <taxon>Bacillati</taxon>
        <taxon>Bacillota</taxon>
        <taxon>Clostridia</taxon>
        <taxon>Lachnospirales</taxon>
        <taxon>Lachnospiraceae</taxon>
        <taxon>Lachnospira</taxon>
    </lineage>
</organism>
<accession>A0A415MEP0</accession>